<dbReference type="SMART" id="SM00382">
    <property type="entry name" value="AAA"/>
    <property type="match status" value="1"/>
</dbReference>
<comment type="caution">
    <text evidence="9">Lacks conserved residue(s) required for the propagation of feature annotation.</text>
</comment>
<dbReference type="GO" id="GO:0005524">
    <property type="term" value="F:ATP binding"/>
    <property type="evidence" value="ECO:0007669"/>
    <property type="project" value="UniProtKB-UniRule"/>
</dbReference>
<reference evidence="14" key="1">
    <citation type="submission" date="2017-02" db="EMBL/GenBank/DDBJ databases">
        <authorList>
            <person name="Varghese N."/>
            <person name="Submissions S."/>
        </authorList>
    </citation>
    <scope>NUCLEOTIDE SEQUENCE [LARGE SCALE GENOMIC DNA]</scope>
    <source>
        <strain evidence="14">ATCC BAA-73</strain>
    </source>
</reference>
<keyword evidence="1 9" id="KW-0806">Transcription termination</keyword>
<dbReference type="OrthoDB" id="9805197at2"/>
<dbReference type="SMART" id="SM00357">
    <property type="entry name" value="CSP"/>
    <property type="match status" value="1"/>
</dbReference>
<gene>
    <name evidence="9" type="primary">rho</name>
    <name evidence="13" type="ORF">SAMN02745118_00989</name>
</gene>
<dbReference type="InterPro" id="IPR036269">
    <property type="entry name" value="Rho_N_sf"/>
</dbReference>
<accession>A0A1T4L191</accession>
<keyword evidence="8 9" id="KW-0804">Transcription</keyword>
<evidence type="ECO:0000256" key="10">
    <source>
        <dbReference type="NCBIfam" id="TIGR00767"/>
    </source>
</evidence>
<dbReference type="InterPro" id="IPR011129">
    <property type="entry name" value="CSD"/>
</dbReference>
<keyword evidence="14" id="KW-1185">Reference proteome</keyword>
<dbReference type="SUPFAM" id="SSF68912">
    <property type="entry name" value="Rho N-terminal domain-like"/>
    <property type="match status" value="1"/>
</dbReference>
<dbReference type="EC" id="3.6.4.-" evidence="9 10"/>
<dbReference type="GO" id="GO:0008186">
    <property type="term" value="F:ATP-dependent activity, acting on RNA"/>
    <property type="evidence" value="ECO:0007669"/>
    <property type="project" value="UniProtKB-UniRule"/>
</dbReference>
<dbReference type="Pfam" id="PF07498">
    <property type="entry name" value="Rho_N"/>
    <property type="match status" value="1"/>
</dbReference>
<dbReference type="InterPro" id="IPR041703">
    <property type="entry name" value="Rho_factor_ATP-bd"/>
</dbReference>
<dbReference type="InterPro" id="IPR011112">
    <property type="entry name" value="Rho-like_N"/>
</dbReference>
<comment type="function">
    <text evidence="9">Facilitates transcription termination by a mechanism that involves Rho binding to the nascent RNA, activation of Rho's RNA-dependent ATPase activity, and release of the mRNA from the DNA template.</text>
</comment>
<dbReference type="EMBL" id="FUWM01000007">
    <property type="protein sequence ID" value="SJZ48484.1"/>
    <property type="molecule type" value="Genomic_DNA"/>
</dbReference>
<keyword evidence="6 9" id="KW-0694">RNA-binding</keyword>
<dbReference type="HAMAP" id="MF_01884">
    <property type="entry name" value="Rho"/>
    <property type="match status" value="1"/>
</dbReference>
<dbReference type="SMART" id="SM00959">
    <property type="entry name" value="Rho_N"/>
    <property type="match status" value="1"/>
</dbReference>
<dbReference type="GO" id="GO:0016787">
    <property type="term" value="F:hydrolase activity"/>
    <property type="evidence" value="ECO:0007669"/>
    <property type="project" value="UniProtKB-KW"/>
</dbReference>
<organism evidence="13 14">
    <name type="scientific">Selenihalanaerobacter shriftii</name>
    <dbReference type="NCBI Taxonomy" id="142842"/>
    <lineage>
        <taxon>Bacteria</taxon>
        <taxon>Bacillati</taxon>
        <taxon>Bacillota</taxon>
        <taxon>Clostridia</taxon>
        <taxon>Halanaerobiales</taxon>
        <taxon>Halobacteroidaceae</taxon>
        <taxon>Selenihalanaerobacter</taxon>
    </lineage>
</organism>
<evidence type="ECO:0000256" key="9">
    <source>
        <dbReference type="HAMAP-Rule" id="MF_01884"/>
    </source>
</evidence>
<dbReference type="SUPFAM" id="SSF52540">
    <property type="entry name" value="P-loop containing nucleoside triphosphate hydrolases"/>
    <property type="match status" value="1"/>
</dbReference>
<evidence type="ECO:0000256" key="11">
    <source>
        <dbReference type="PROSITE-ProRule" id="PRU01203"/>
    </source>
</evidence>
<dbReference type="RefSeq" id="WP_078809483.1">
    <property type="nucleotide sequence ID" value="NZ_FUWM01000007.1"/>
</dbReference>
<keyword evidence="2 9" id="KW-0547">Nucleotide-binding</keyword>
<dbReference type="InterPro" id="IPR027417">
    <property type="entry name" value="P-loop_NTPase"/>
</dbReference>
<proteinExistence type="inferred from homology"/>
<dbReference type="NCBIfam" id="TIGR00767">
    <property type="entry name" value="rho"/>
    <property type="match status" value="1"/>
</dbReference>
<dbReference type="AlphaFoldDB" id="A0A1T4L191"/>
<evidence type="ECO:0000256" key="6">
    <source>
        <dbReference type="ARBA" id="ARBA00022884"/>
    </source>
</evidence>
<dbReference type="PROSITE" id="PS51856">
    <property type="entry name" value="RHO_RNA_BD"/>
    <property type="match status" value="1"/>
</dbReference>
<keyword evidence="5 9" id="KW-0067">ATP-binding</keyword>
<dbReference type="NCBIfam" id="NF006886">
    <property type="entry name" value="PRK09376.1"/>
    <property type="match status" value="1"/>
</dbReference>
<protein>
    <recommendedName>
        <fullName evidence="9 10">Transcription termination factor Rho</fullName>
        <ecNumber evidence="9 10">3.6.4.-</ecNumber>
    </recommendedName>
    <alternativeName>
        <fullName evidence="9">ATP-dependent helicase Rho</fullName>
    </alternativeName>
</protein>
<evidence type="ECO:0000313" key="14">
    <source>
        <dbReference type="Proteomes" id="UP000190625"/>
    </source>
</evidence>
<evidence type="ECO:0000256" key="1">
    <source>
        <dbReference type="ARBA" id="ARBA00022472"/>
    </source>
</evidence>
<feature type="domain" description="Rho RNA-BD" evidence="12">
    <location>
        <begin position="48"/>
        <end position="121"/>
    </location>
</feature>
<dbReference type="GO" id="GO:0006353">
    <property type="term" value="P:DNA-templated transcription termination"/>
    <property type="evidence" value="ECO:0007669"/>
    <property type="project" value="UniProtKB-UniRule"/>
</dbReference>
<dbReference type="CDD" id="cd04459">
    <property type="entry name" value="Rho_CSD"/>
    <property type="match status" value="1"/>
</dbReference>
<dbReference type="Gene3D" id="2.40.50.140">
    <property type="entry name" value="Nucleic acid-binding proteins"/>
    <property type="match status" value="1"/>
</dbReference>
<comment type="subunit">
    <text evidence="9">Homohexamer. The homohexamer assembles into an open ring structure.</text>
</comment>
<dbReference type="Gene3D" id="1.10.720.10">
    <property type="match status" value="1"/>
</dbReference>
<dbReference type="InterPro" id="IPR011113">
    <property type="entry name" value="Rho_RNA-bd"/>
</dbReference>
<feature type="binding site" evidence="9">
    <location>
        <position position="207"/>
    </location>
    <ligand>
        <name>ATP</name>
        <dbReference type="ChEBI" id="CHEBI:30616"/>
    </ligand>
</feature>
<name>A0A1T4L191_9FIRM</name>
<dbReference type="PANTHER" id="PTHR46425:SF1">
    <property type="entry name" value="TRANSCRIPTION TERMINATION FACTOR RHO"/>
    <property type="match status" value="1"/>
</dbReference>
<dbReference type="CDD" id="cd01128">
    <property type="entry name" value="rho_factor_C"/>
    <property type="match status" value="1"/>
</dbReference>
<evidence type="ECO:0000313" key="13">
    <source>
        <dbReference type="EMBL" id="SJZ48484.1"/>
    </source>
</evidence>
<dbReference type="GO" id="GO:0004386">
    <property type="term" value="F:helicase activity"/>
    <property type="evidence" value="ECO:0007669"/>
    <property type="project" value="UniProtKB-UniRule"/>
</dbReference>
<comment type="similarity">
    <text evidence="9 11">Belongs to the Rho family.</text>
</comment>
<dbReference type="Proteomes" id="UP000190625">
    <property type="component" value="Unassembled WGS sequence"/>
</dbReference>
<keyword evidence="4 9" id="KW-0347">Helicase</keyword>
<dbReference type="Pfam" id="PF00006">
    <property type="entry name" value="ATP-synt_ab"/>
    <property type="match status" value="1"/>
</dbReference>
<evidence type="ECO:0000256" key="3">
    <source>
        <dbReference type="ARBA" id="ARBA00022801"/>
    </source>
</evidence>
<evidence type="ECO:0000256" key="4">
    <source>
        <dbReference type="ARBA" id="ARBA00022806"/>
    </source>
</evidence>
<keyword evidence="3 9" id="KW-0378">Hydrolase</keyword>
<dbReference type="Gene3D" id="3.40.50.300">
    <property type="entry name" value="P-loop containing nucleotide triphosphate hydrolases"/>
    <property type="match status" value="1"/>
</dbReference>
<evidence type="ECO:0000256" key="7">
    <source>
        <dbReference type="ARBA" id="ARBA00023015"/>
    </source>
</evidence>
<dbReference type="InterPro" id="IPR012340">
    <property type="entry name" value="NA-bd_OB-fold"/>
</dbReference>
<dbReference type="Pfam" id="PF07497">
    <property type="entry name" value="Rho_RNA_bind"/>
    <property type="match status" value="1"/>
</dbReference>
<dbReference type="PANTHER" id="PTHR46425">
    <property type="entry name" value="TRANSCRIPTION TERMINATION FACTOR RHO"/>
    <property type="match status" value="1"/>
</dbReference>
<evidence type="ECO:0000259" key="12">
    <source>
        <dbReference type="PROSITE" id="PS51856"/>
    </source>
</evidence>
<feature type="binding site" evidence="9">
    <location>
        <begin position="164"/>
        <end position="169"/>
    </location>
    <ligand>
        <name>ATP</name>
        <dbReference type="ChEBI" id="CHEBI:30616"/>
    </ligand>
</feature>
<dbReference type="STRING" id="142842.SAMN02745118_00989"/>
<dbReference type="SUPFAM" id="SSF50249">
    <property type="entry name" value="Nucleic acid-binding proteins"/>
    <property type="match status" value="1"/>
</dbReference>
<evidence type="ECO:0000256" key="5">
    <source>
        <dbReference type="ARBA" id="ARBA00022840"/>
    </source>
</evidence>
<dbReference type="GO" id="GO:0003723">
    <property type="term" value="F:RNA binding"/>
    <property type="evidence" value="ECO:0007669"/>
    <property type="project" value="UniProtKB-UniRule"/>
</dbReference>
<sequence>MNITELEAKTITELHEVAKDLNISGYTRLKKKELIFDILKKETERGGLIFAEGVLEILPDGYGFLRPTKYLPSSDDIYISASQIRRFDLRTGDVVSGQVRRPKDNERYFALLRIEAVNYGGPELAKERAHFEDLTPLYPEERIVLEDSPGNVSTRLIDVIAPIGKGQRGLIVAPPKAGKTVLLKKVANSIAKQCPDAKLMMLLIDERPEEVTDMKRSVDAEVISSTFDEPPKNHIKVSELVLKKAKRLVEQKRDVIILLDSITRLARAYNVSVPSSGRTLSGGLDPTALHKPKRFFGAARNIEEGGSLTILATSLIETGSRMDDVIYEEFKGTGNMELHLDRKLAEKRLFPAVDVTRSGTRKEELLLGESELDTMWTLRREINNLSKPEIIQSFIKHIKSTKSNEQMLSSLSKAFKG</sequence>
<evidence type="ECO:0000256" key="8">
    <source>
        <dbReference type="ARBA" id="ARBA00023163"/>
    </source>
</evidence>
<keyword evidence="7 9" id="KW-0805">Transcription regulation</keyword>
<dbReference type="InterPro" id="IPR000194">
    <property type="entry name" value="ATPase_F1/V1/A1_a/bsu_nucl-bd"/>
</dbReference>
<evidence type="ECO:0000256" key="2">
    <source>
        <dbReference type="ARBA" id="ARBA00022741"/>
    </source>
</evidence>
<feature type="binding site" evidence="9">
    <location>
        <begin position="176"/>
        <end position="181"/>
    </location>
    <ligand>
        <name>ATP</name>
        <dbReference type="ChEBI" id="CHEBI:30616"/>
    </ligand>
</feature>
<dbReference type="InterPro" id="IPR003593">
    <property type="entry name" value="AAA+_ATPase"/>
</dbReference>
<dbReference type="InterPro" id="IPR004665">
    <property type="entry name" value="Term_rho"/>
</dbReference>